<feature type="domain" description="C2H2-type" evidence="7">
    <location>
        <begin position="934"/>
        <end position="961"/>
    </location>
</feature>
<dbReference type="PROSITE" id="PS50157">
    <property type="entry name" value="ZINC_FINGER_C2H2_2"/>
    <property type="match status" value="10"/>
</dbReference>
<dbReference type="SUPFAM" id="SSF57667">
    <property type="entry name" value="beta-beta-alpha zinc fingers"/>
    <property type="match status" value="6"/>
</dbReference>
<dbReference type="GeneID" id="8234379"/>
<dbReference type="PANTHER" id="PTHR24379">
    <property type="entry name" value="KRAB AND ZINC FINGER DOMAIN-CONTAINING"/>
    <property type="match status" value="1"/>
</dbReference>
<dbReference type="KEGG" id="phu:Phum_PHUM138760"/>
<dbReference type="eggNOG" id="KOG1721">
    <property type="taxonomic scope" value="Eukaryota"/>
</dbReference>
<keyword evidence="10" id="KW-1185">Reference proteome</keyword>
<feature type="domain" description="C2H2-type" evidence="7">
    <location>
        <begin position="346"/>
        <end position="368"/>
    </location>
</feature>
<evidence type="ECO:0000313" key="8">
    <source>
        <dbReference type="EMBL" id="EEB11887.1"/>
    </source>
</evidence>
<feature type="compositionally biased region" description="Basic and acidic residues" evidence="6">
    <location>
        <begin position="575"/>
        <end position="584"/>
    </location>
</feature>
<dbReference type="Pfam" id="PF00096">
    <property type="entry name" value="zf-C2H2"/>
    <property type="match status" value="1"/>
</dbReference>
<feature type="domain" description="C2H2-type" evidence="7">
    <location>
        <begin position="110"/>
        <end position="139"/>
    </location>
</feature>
<dbReference type="HOGENOM" id="CLU_292770_0_0_1"/>
<dbReference type="AlphaFoldDB" id="E0VET1"/>
<organism>
    <name type="scientific">Pediculus humanus subsp. corporis</name>
    <name type="common">Body louse</name>
    <dbReference type="NCBI Taxonomy" id="121224"/>
    <lineage>
        <taxon>Eukaryota</taxon>
        <taxon>Metazoa</taxon>
        <taxon>Ecdysozoa</taxon>
        <taxon>Arthropoda</taxon>
        <taxon>Hexapoda</taxon>
        <taxon>Insecta</taxon>
        <taxon>Pterygota</taxon>
        <taxon>Neoptera</taxon>
        <taxon>Paraneoptera</taxon>
        <taxon>Psocodea</taxon>
        <taxon>Troctomorpha</taxon>
        <taxon>Phthiraptera</taxon>
        <taxon>Anoplura</taxon>
        <taxon>Pediculidae</taxon>
        <taxon>Pediculus</taxon>
    </lineage>
</organism>
<keyword evidence="4" id="KW-0862">Zinc</keyword>
<gene>
    <name evidence="9" type="primary">8234379</name>
    <name evidence="8" type="ORF">Phum_PHUM138760</name>
</gene>
<evidence type="ECO:0000256" key="3">
    <source>
        <dbReference type="ARBA" id="ARBA00022771"/>
    </source>
</evidence>
<evidence type="ECO:0000313" key="9">
    <source>
        <dbReference type="EnsemblMetazoa" id="PHUM138760-PA"/>
    </source>
</evidence>
<dbReference type="EMBL" id="DS235096">
    <property type="protein sequence ID" value="EEB11887.1"/>
    <property type="molecule type" value="Genomic_DNA"/>
</dbReference>
<dbReference type="Proteomes" id="UP000009046">
    <property type="component" value="Unassembled WGS sequence"/>
</dbReference>
<evidence type="ECO:0000313" key="10">
    <source>
        <dbReference type="Proteomes" id="UP000009046"/>
    </source>
</evidence>
<feature type="domain" description="C2H2-type" evidence="7">
    <location>
        <begin position="289"/>
        <end position="317"/>
    </location>
</feature>
<dbReference type="EMBL" id="AAZO01001600">
    <property type="status" value="NOT_ANNOTATED_CDS"/>
    <property type="molecule type" value="Genomic_DNA"/>
</dbReference>
<dbReference type="EnsemblMetazoa" id="PHUM138760-RA">
    <property type="protein sequence ID" value="PHUM138760-PA"/>
    <property type="gene ID" value="PHUM138760"/>
</dbReference>
<accession>E0VET1</accession>
<evidence type="ECO:0000256" key="2">
    <source>
        <dbReference type="ARBA" id="ARBA00022737"/>
    </source>
</evidence>
<sequence>MEEENYIKKYSQRFNKCKERINESHNASEIIENNICFKKELCGNIKFDIFERANCKKRLSSDKILDKLIQQCKNMAVKNELYEFHSKCIEFTNDENKIDNNFSFRSQDFFACSKCNQKFYEKAKLESHILYDCETNQKYTCDICKKNFSYFGILKRHIIAHMKVSDENKKNCAQEICESDSLNPTFNFSPATCDKHNEPLIQVTGTKDYQYNKDVKLSKSLDSQSKQNNNSGKIVLSDSELILSKFKKSGRVLSNCEIKIQTKSLNFSLQSSAFNLNKFKWNRKIFQLYKCYKCKCKFNNKISLKNHLENAHSNVTSNKTKNNNNNTLNNLDNDYFLKDCNLEDRMTCKVCQRAFTKEYYMKKHRYLHENSLVKYENLLLSHFTISHPAELPYKCFCCKSQFPSFQNLKDHINHDNLNKCTTFLSRAKLFRKPRVKRKSQSEFKCKFCYVKYFNKTKYRLHVKVCQKNPKENFNLTQNDIKKKINKSKNSRQLNWESKIIVKRLRGKSNLENNEEDSENNEKKKSFNVSSLFFDDTDENLTNRKGWFDNYYKTNEDDITFGSEETSGKNLNTKQSLREVSKKNKRAGSEKVKDIMFCESETSEESENEETTETETTPFEFDSKKCRLCQIIFDQEYELLHHFIKIHPGESAHKCPHCDVTSPLYAQLKEHMKIHGIGIGIFNCENCSKKFKSEKKIKNHYFRCKGRSVVDFKNGKTNLNESFKEQCKRCKKNYYTKFGYRRHKKICKNRNKMMEKFDGGLNLFSGNDFERLSNDNDSVKVINDGILFQNIDNELKNKGENDGKSGNGKKMTTEPGTNNFTCRLCNEKFKYERGIVVHFKGNHPGHKPLICHVCNVPLADKLKEHLKTHGIGEEFICELCGRKFNQKFLSKIHEMWHEGIEYKCDNCKQKFLNREKMEKHVGEKKCKNRVSLMKLPCVVCGKSYRSQFGLNKHYLTHTPKDERPVKKKMNCEFCERWFENVSGLERHKRIHTGEKPFCCRYCPKTFAQKGNCKAHERIHTGEVNIRKRKKKHEGNSNKGVG</sequence>
<dbReference type="InParanoid" id="E0VET1"/>
<reference evidence="9" key="3">
    <citation type="submission" date="2021-02" db="UniProtKB">
        <authorList>
            <consortium name="EnsemblMetazoa"/>
        </authorList>
    </citation>
    <scope>IDENTIFICATION</scope>
    <source>
        <strain evidence="9">USDA</strain>
    </source>
</reference>
<evidence type="ECO:0000256" key="6">
    <source>
        <dbReference type="SAM" id="MobiDB-lite"/>
    </source>
</evidence>
<feature type="region of interest" description="Disordered" evidence="6">
    <location>
        <begin position="561"/>
        <end position="584"/>
    </location>
</feature>
<feature type="domain" description="C2H2-type" evidence="7">
    <location>
        <begin position="874"/>
        <end position="901"/>
    </location>
</feature>
<reference evidence="8" key="1">
    <citation type="submission" date="2007-04" db="EMBL/GenBank/DDBJ databases">
        <title>Annotation of Pediculus humanus corporis strain USDA.</title>
        <authorList>
            <person name="Kirkness E."/>
            <person name="Hannick L."/>
            <person name="Hass B."/>
            <person name="Bruggner R."/>
            <person name="Lawson D."/>
            <person name="Bidwell S."/>
            <person name="Joardar V."/>
            <person name="Caler E."/>
            <person name="Walenz B."/>
            <person name="Inman J."/>
            <person name="Schobel S."/>
            <person name="Galinsky K."/>
            <person name="Amedeo P."/>
            <person name="Strausberg R."/>
        </authorList>
    </citation>
    <scope>NUCLEOTIDE SEQUENCE</scope>
    <source>
        <strain evidence="8">USDA</strain>
    </source>
</reference>
<protein>
    <submittedName>
        <fullName evidence="8 9">Zinc finger protein, putative</fullName>
    </submittedName>
</protein>
<dbReference type="InterPro" id="IPR036236">
    <property type="entry name" value="Znf_C2H2_sf"/>
</dbReference>
<dbReference type="GO" id="GO:0006355">
    <property type="term" value="P:regulation of DNA-templated transcription"/>
    <property type="evidence" value="ECO:0007669"/>
    <property type="project" value="UniProtKB-ARBA"/>
</dbReference>
<dbReference type="SMART" id="SM00355">
    <property type="entry name" value="ZnF_C2H2"/>
    <property type="match status" value="17"/>
</dbReference>
<keyword evidence="2" id="KW-0677">Repeat</keyword>
<dbReference type="RefSeq" id="XP_002424625.1">
    <property type="nucleotide sequence ID" value="XM_002424580.1"/>
</dbReference>
<evidence type="ECO:0000256" key="1">
    <source>
        <dbReference type="ARBA" id="ARBA00022723"/>
    </source>
</evidence>
<reference evidence="8" key="2">
    <citation type="submission" date="2007-04" db="EMBL/GenBank/DDBJ databases">
        <title>The genome of the human body louse.</title>
        <authorList>
            <consortium name="The Human Body Louse Genome Consortium"/>
            <person name="Kirkness E."/>
            <person name="Walenz B."/>
            <person name="Hass B."/>
            <person name="Bruggner R."/>
            <person name="Strausberg R."/>
        </authorList>
    </citation>
    <scope>NUCLEOTIDE SEQUENCE</scope>
    <source>
        <strain evidence="8">USDA</strain>
    </source>
</reference>
<feature type="domain" description="C2H2-type" evidence="7">
    <location>
        <begin position="623"/>
        <end position="651"/>
    </location>
</feature>
<keyword evidence="3 5" id="KW-0863">Zinc-finger</keyword>
<evidence type="ECO:0000256" key="4">
    <source>
        <dbReference type="ARBA" id="ARBA00022833"/>
    </source>
</evidence>
<dbReference type="CTD" id="8234379"/>
<feature type="compositionally biased region" description="Polar residues" evidence="6">
    <location>
        <begin position="562"/>
        <end position="574"/>
    </location>
</feature>
<dbReference type="GO" id="GO:0008270">
    <property type="term" value="F:zinc ion binding"/>
    <property type="evidence" value="ECO:0007669"/>
    <property type="project" value="UniProtKB-KW"/>
</dbReference>
<dbReference type="PROSITE" id="PS00028">
    <property type="entry name" value="ZINC_FINGER_C2H2_1"/>
    <property type="match status" value="9"/>
</dbReference>
<evidence type="ECO:0000256" key="5">
    <source>
        <dbReference type="PROSITE-ProRule" id="PRU00042"/>
    </source>
</evidence>
<feature type="domain" description="C2H2-type" evidence="7">
    <location>
        <begin position="819"/>
        <end position="847"/>
    </location>
</feature>
<dbReference type="InterPro" id="IPR013087">
    <property type="entry name" value="Znf_C2H2_type"/>
</dbReference>
<evidence type="ECO:0000259" key="7">
    <source>
        <dbReference type="PROSITE" id="PS50157"/>
    </source>
</evidence>
<dbReference type="Gene3D" id="3.30.160.60">
    <property type="entry name" value="Classic Zinc Finger"/>
    <property type="match status" value="7"/>
</dbReference>
<keyword evidence="1" id="KW-0479">Metal-binding</keyword>
<feature type="domain" description="C2H2-type" evidence="7">
    <location>
        <begin position="139"/>
        <end position="161"/>
    </location>
</feature>
<dbReference type="PANTHER" id="PTHR24379:SF127">
    <property type="entry name" value="BLOODY FINGERS-RELATED"/>
    <property type="match status" value="1"/>
</dbReference>
<name>E0VET1_PEDHC</name>
<proteinExistence type="predicted"/>
<dbReference type="FunFam" id="3.30.160.60:FF:002343">
    <property type="entry name" value="Zinc finger protein 33A"/>
    <property type="match status" value="1"/>
</dbReference>
<feature type="domain" description="C2H2-type" evidence="7">
    <location>
        <begin position="968"/>
        <end position="995"/>
    </location>
</feature>
<feature type="domain" description="C2H2-type" evidence="7">
    <location>
        <begin position="996"/>
        <end position="1023"/>
    </location>
</feature>
<dbReference type="VEuPathDB" id="VectorBase:PHUM138760"/>